<evidence type="ECO:0000313" key="10">
    <source>
        <dbReference type="EMBL" id="GFK93199.1"/>
    </source>
</evidence>
<dbReference type="PANTHER" id="PTHR43304:SF1">
    <property type="entry name" value="PAC DOMAIN-CONTAINING PROTEIN"/>
    <property type="match status" value="1"/>
</dbReference>
<comment type="catalytic activity">
    <reaction evidence="1">
        <text>ATP + protein L-histidine = ADP + protein N-phospho-L-histidine.</text>
        <dbReference type="EC" id="2.7.13.3"/>
    </reaction>
</comment>
<dbReference type="SUPFAM" id="SSF47384">
    <property type="entry name" value="Homodimeric domain of signal transducing histidine kinase"/>
    <property type="match status" value="1"/>
</dbReference>
<sequence length="857" mass="93655">MRRFPGFGLNIAGFSPIMYSMLTNRHALVTPKRRALAAWTVFLAVLLALLASLTPDAAAPARASHRPASITVVIDDNYPPYIFRAEDGRIQGLLPDAWELWSQKTGVKAEVIATDWDKAQQIMRQGGADVIDTIFYNDQRAKLYDFTKPYATLEVPVFHHESVSGITGVESLKGFEVGAKAGDASLAILARAGIAAVREYPSYEALILAAGRGEVKVFTVDKPPALYYLAKYNLSGQFRYAFTLYTGEFHRAVHKGRDDLLALVEGGFAAFTPQEREALDRKWLGTPLTDPRMWRMAAIALGVAAALVLALACFNLALRRRVRAKTAELARLVEELARSEERWQFALEGSDDGVWDWNVINDKVYFSSRWKSQLGYADHEVGDSFDDWRTRVHRDDLDLALEHVREHMEGKRPVISMELRMACRDGSYRWILSRGKVMARTPEGKPLRVLGTHADITARKQAEEALRKALAFNEAILEHSPVGIQVFEPDTGACVLSNRRAAQILGLPPGCTPPPGFGQVGAWDKEDARALAERVMAGEGPLSLDVRPPRPGGRPAVASCTFARVGLADGAFLLVITADVTERARMQEMMIQSEKMLSVGGLAAGMAHEINNPLASMLQSIQVVLRRMEGRGQADEQAARQAGCTLGSVRGYLEAREIPLLLRGAREAGARASAIVADMLDFARRSGAGKEPVSLADILDRALAHCAAECGQTGRCDFARIEILRQYEPGMPPVPCVAGQIEQVAVNVLRNAAQALNDPNRTQEPARIVVSVCSEGGMARIEIQDNGPGMDELQRRKAFDPFFSTKAPGKGTGLGLAVCYFIVTANHSGSIEVESPPGGGARFVIRLPFSISREHSP</sequence>
<evidence type="ECO:0000256" key="6">
    <source>
        <dbReference type="SAM" id="Coils"/>
    </source>
</evidence>
<dbReference type="InterPro" id="IPR000700">
    <property type="entry name" value="PAS-assoc_C"/>
</dbReference>
<dbReference type="InterPro" id="IPR052162">
    <property type="entry name" value="Sensor_kinase/Photoreceptor"/>
</dbReference>
<keyword evidence="11" id="KW-1185">Reference proteome</keyword>
<dbReference type="SMART" id="SM00062">
    <property type="entry name" value="PBPb"/>
    <property type="match status" value="1"/>
</dbReference>
<dbReference type="InterPro" id="IPR013655">
    <property type="entry name" value="PAS_fold_3"/>
</dbReference>
<dbReference type="PROSITE" id="PS50113">
    <property type="entry name" value="PAC"/>
    <property type="match status" value="1"/>
</dbReference>
<gene>
    <name evidence="10" type="primary">kinE_9</name>
    <name evidence="10" type="ORF">NNJEOMEG_01030</name>
</gene>
<dbReference type="SUPFAM" id="SSF55785">
    <property type="entry name" value="PYP-like sensor domain (PAS domain)"/>
    <property type="match status" value="2"/>
</dbReference>
<evidence type="ECO:0000256" key="4">
    <source>
        <dbReference type="ARBA" id="ARBA00022679"/>
    </source>
</evidence>
<dbReference type="InterPro" id="IPR036890">
    <property type="entry name" value="HATPase_C_sf"/>
</dbReference>
<dbReference type="Gene3D" id="3.30.565.10">
    <property type="entry name" value="Histidine kinase-like ATPase, C-terminal domain"/>
    <property type="match status" value="1"/>
</dbReference>
<dbReference type="SMART" id="SM00387">
    <property type="entry name" value="HATPase_c"/>
    <property type="match status" value="1"/>
</dbReference>
<dbReference type="GO" id="GO:0000155">
    <property type="term" value="F:phosphorelay sensor kinase activity"/>
    <property type="evidence" value="ECO:0007669"/>
    <property type="project" value="InterPro"/>
</dbReference>
<evidence type="ECO:0000256" key="7">
    <source>
        <dbReference type="SAM" id="Phobius"/>
    </source>
</evidence>
<dbReference type="InterPro" id="IPR005467">
    <property type="entry name" value="His_kinase_dom"/>
</dbReference>
<dbReference type="InterPro" id="IPR000014">
    <property type="entry name" value="PAS"/>
</dbReference>
<dbReference type="SMART" id="SM00388">
    <property type="entry name" value="HisKA"/>
    <property type="match status" value="1"/>
</dbReference>
<keyword evidence="7" id="KW-0472">Membrane</keyword>
<keyword evidence="5 10" id="KW-0418">Kinase</keyword>
<dbReference type="NCBIfam" id="TIGR00229">
    <property type="entry name" value="sensory_box"/>
    <property type="match status" value="1"/>
</dbReference>
<dbReference type="Pfam" id="PF02518">
    <property type="entry name" value="HATPase_c"/>
    <property type="match status" value="1"/>
</dbReference>
<dbReference type="InterPro" id="IPR036097">
    <property type="entry name" value="HisK_dim/P_sf"/>
</dbReference>
<dbReference type="PANTHER" id="PTHR43304">
    <property type="entry name" value="PHYTOCHROME-LIKE PROTEIN CPH1"/>
    <property type="match status" value="1"/>
</dbReference>
<dbReference type="EMBL" id="BLTE01000003">
    <property type="protein sequence ID" value="GFK93199.1"/>
    <property type="molecule type" value="Genomic_DNA"/>
</dbReference>
<dbReference type="InterPro" id="IPR004358">
    <property type="entry name" value="Sig_transdc_His_kin-like_C"/>
</dbReference>
<dbReference type="InterPro" id="IPR001638">
    <property type="entry name" value="Solute-binding_3/MltF_N"/>
</dbReference>
<dbReference type="Gene3D" id="1.10.287.130">
    <property type="match status" value="1"/>
</dbReference>
<keyword evidence="6" id="KW-0175">Coiled coil</keyword>
<dbReference type="InterPro" id="IPR003661">
    <property type="entry name" value="HisK_dim/P_dom"/>
</dbReference>
<dbReference type="Pfam" id="PF00497">
    <property type="entry name" value="SBP_bac_3"/>
    <property type="match status" value="1"/>
</dbReference>
<keyword evidence="4 10" id="KW-0808">Transferase</keyword>
<dbReference type="PROSITE" id="PS50109">
    <property type="entry name" value="HIS_KIN"/>
    <property type="match status" value="1"/>
</dbReference>
<proteinExistence type="predicted"/>
<feature type="transmembrane region" description="Helical" evidence="7">
    <location>
        <begin position="296"/>
        <end position="318"/>
    </location>
</feature>
<dbReference type="EC" id="2.7.13.3" evidence="2"/>
<evidence type="ECO:0000313" key="11">
    <source>
        <dbReference type="Proteomes" id="UP000494245"/>
    </source>
</evidence>
<reference evidence="10 11" key="2">
    <citation type="submission" date="2020-05" db="EMBL/GenBank/DDBJ databases">
        <title>Draft genome sequence of Desulfovibrio sp. strainFSS-1.</title>
        <authorList>
            <person name="Shimoshige H."/>
            <person name="Kobayashi H."/>
            <person name="Maekawa T."/>
        </authorList>
    </citation>
    <scope>NUCLEOTIDE SEQUENCE [LARGE SCALE GENOMIC DNA]</scope>
    <source>
        <strain evidence="10 11">SIID29052-01</strain>
    </source>
</reference>
<dbReference type="SMART" id="SM00091">
    <property type="entry name" value="PAS"/>
    <property type="match status" value="2"/>
</dbReference>
<dbReference type="CDD" id="cd13706">
    <property type="entry name" value="PBP2_HisK_like_1"/>
    <property type="match status" value="1"/>
</dbReference>
<dbReference type="Gene3D" id="3.30.450.20">
    <property type="entry name" value="PAS domain"/>
    <property type="match status" value="2"/>
</dbReference>
<evidence type="ECO:0000256" key="3">
    <source>
        <dbReference type="ARBA" id="ARBA00022553"/>
    </source>
</evidence>
<dbReference type="SUPFAM" id="SSF55874">
    <property type="entry name" value="ATPase domain of HSP90 chaperone/DNA topoisomerase II/histidine kinase"/>
    <property type="match status" value="1"/>
</dbReference>
<dbReference type="AlphaFoldDB" id="A0A6V8LSZ4"/>
<accession>A0A6V8LSZ4</accession>
<dbReference type="Pfam" id="PF08447">
    <property type="entry name" value="PAS_3"/>
    <property type="match status" value="1"/>
</dbReference>
<dbReference type="CDD" id="cd00130">
    <property type="entry name" value="PAS"/>
    <property type="match status" value="1"/>
</dbReference>
<dbReference type="CDD" id="cd00082">
    <property type="entry name" value="HisKA"/>
    <property type="match status" value="1"/>
</dbReference>
<reference evidence="10 11" key="1">
    <citation type="submission" date="2020-04" db="EMBL/GenBank/DDBJ databases">
        <authorList>
            <consortium name="Desulfovibrio sp. FSS-1 genome sequencing consortium"/>
            <person name="Shimoshige H."/>
            <person name="Kobayashi H."/>
            <person name="Maekawa T."/>
        </authorList>
    </citation>
    <scope>NUCLEOTIDE SEQUENCE [LARGE SCALE GENOMIC DNA]</scope>
    <source>
        <strain evidence="10 11">SIID29052-01</strain>
    </source>
</reference>
<dbReference type="SMART" id="SM00086">
    <property type="entry name" value="PAC"/>
    <property type="match status" value="1"/>
</dbReference>
<feature type="domain" description="Histidine kinase" evidence="8">
    <location>
        <begin position="605"/>
        <end position="851"/>
    </location>
</feature>
<evidence type="ECO:0000256" key="2">
    <source>
        <dbReference type="ARBA" id="ARBA00012438"/>
    </source>
</evidence>
<dbReference type="InterPro" id="IPR035965">
    <property type="entry name" value="PAS-like_dom_sf"/>
</dbReference>
<dbReference type="InterPro" id="IPR003594">
    <property type="entry name" value="HATPase_dom"/>
</dbReference>
<dbReference type="Proteomes" id="UP000494245">
    <property type="component" value="Unassembled WGS sequence"/>
</dbReference>
<name>A0A6V8LSZ4_9BACT</name>
<evidence type="ECO:0000259" key="8">
    <source>
        <dbReference type="PROSITE" id="PS50109"/>
    </source>
</evidence>
<dbReference type="InterPro" id="IPR001610">
    <property type="entry name" value="PAC"/>
</dbReference>
<evidence type="ECO:0000256" key="1">
    <source>
        <dbReference type="ARBA" id="ARBA00000085"/>
    </source>
</evidence>
<evidence type="ECO:0000256" key="5">
    <source>
        <dbReference type="ARBA" id="ARBA00022777"/>
    </source>
</evidence>
<feature type="coiled-coil region" evidence="6">
    <location>
        <begin position="315"/>
        <end position="342"/>
    </location>
</feature>
<organism evidence="10 11">
    <name type="scientific">Fundidesulfovibrio magnetotacticus</name>
    <dbReference type="NCBI Taxonomy" id="2730080"/>
    <lineage>
        <taxon>Bacteria</taxon>
        <taxon>Pseudomonadati</taxon>
        <taxon>Thermodesulfobacteriota</taxon>
        <taxon>Desulfovibrionia</taxon>
        <taxon>Desulfovibrionales</taxon>
        <taxon>Desulfovibrionaceae</taxon>
        <taxon>Fundidesulfovibrio</taxon>
    </lineage>
</organism>
<dbReference type="SUPFAM" id="SSF53850">
    <property type="entry name" value="Periplasmic binding protein-like II"/>
    <property type="match status" value="1"/>
</dbReference>
<keyword evidence="3" id="KW-0597">Phosphoprotein</keyword>
<keyword evidence="7" id="KW-0812">Transmembrane</keyword>
<feature type="domain" description="PAC" evidence="9">
    <location>
        <begin position="415"/>
        <end position="468"/>
    </location>
</feature>
<dbReference type="Gene3D" id="3.40.190.10">
    <property type="entry name" value="Periplasmic binding protein-like II"/>
    <property type="match status" value="2"/>
</dbReference>
<keyword evidence="7" id="KW-1133">Transmembrane helix</keyword>
<dbReference type="PRINTS" id="PR00344">
    <property type="entry name" value="BCTRLSENSOR"/>
</dbReference>
<evidence type="ECO:0000259" key="9">
    <source>
        <dbReference type="PROSITE" id="PS50113"/>
    </source>
</evidence>
<protein>
    <recommendedName>
        <fullName evidence="2">histidine kinase</fullName>
        <ecNumber evidence="2">2.7.13.3</ecNumber>
    </recommendedName>
</protein>
<comment type="caution">
    <text evidence="10">The sequence shown here is derived from an EMBL/GenBank/DDBJ whole genome shotgun (WGS) entry which is preliminary data.</text>
</comment>